<keyword evidence="3" id="KW-1185">Reference proteome</keyword>
<dbReference type="EMBL" id="CAXLJM020000013">
    <property type="protein sequence ID" value="CAL8078834.1"/>
    <property type="molecule type" value="Genomic_DNA"/>
</dbReference>
<protein>
    <recommendedName>
        <fullName evidence="4">Coiled-coil domain-containing protein 51</fullName>
    </recommendedName>
</protein>
<gene>
    <name evidence="2" type="ORF">ODALV1_LOCUS4198</name>
</gene>
<organism evidence="2 3">
    <name type="scientific">Orchesella dallaii</name>
    <dbReference type="NCBI Taxonomy" id="48710"/>
    <lineage>
        <taxon>Eukaryota</taxon>
        <taxon>Metazoa</taxon>
        <taxon>Ecdysozoa</taxon>
        <taxon>Arthropoda</taxon>
        <taxon>Hexapoda</taxon>
        <taxon>Collembola</taxon>
        <taxon>Entomobryomorpha</taxon>
        <taxon>Entomobryoidea</taxon>
        <taxon>Orchesellidae</taxon>
        <taxon>Orchesellinae</taxon>
        <taxon>Orchesella</taxon>
    </lineage>
</organism>
<keyword evidence="1" id="KW-1133">Transmembrane helix</keyword>
<dbReference type="PANTHER" id="PTHR28624">
    <property type="entry name" value="COILED-COIL DOMAIN-CONTAINING PROTEIN 51"/>
    <property type="match status" value="1"/>
</dbReference>
<dbReference type="PANTHER" id="PTHR28624:SF1">
    <property type="entry name" value="MITOCHONDRIAL POTASSIUM CHANNEL"/>
    <property type="match status" value="1"/>
</dbReference>
<keyword evidence="1" id="KW-0472">Membrane</keyword>
<keyword evidence="1" id="KW-0812">Transmembrane</keyword>
<dbReference type="Proteomes" id="UP001642540">
    <property type="component" value="Unassembled WGS sequence"/>
</dbReference>
<evidence type="ECO:0008006" key="4">
    <source>
        <dbReference type="Google" id="ProtNLM"/>
    </source>
</evidence>
<evidence type="ECO:0000313" key="2">
    <source>
        <dbReference type="EMBL" id="CAL8078834.1"/>
    </source>
</evidence>
<name>A0ABP1PX82_9HEXA</name>
<dbReference type="InterPro" id="IPR037660">
    <property type="entry name" value="CCDC51"/>
</dbReference>
<sequence>MSGPQRKAIAELSKVWDAAVAKGKMQTQGGLNSIRSWINGIPATSAVQTAINEQIDKLNKIPRELPKMPSAQEVTEKTRKNVGKFMTSYEEIIGMTEVRSAHARVLTAEAKFIECQQQRRLASKDLLEVQTKLTEIRAELDRTPRGDESYLELIKKEFAVIKEERLHRSRFEELERTEREVFSELSNALRFSHEKERAQNEKTKYWSIVGSIIGAGLGILGTTINNRMKQNHMKRILGETSSQVAAIQATVESLTSKINEGTITATEVSRIVTSLKEQEQDILKQREVLTASMEESAKLLKQLFTAMTVYHNDKFLKLIDELPAEPAPPSEDLISRLKGGKLHLSGAACIILAVLFYKFGY</sequence>
<reference evidence="2 3" key="1">
    <citation type="submission" date="2024-08" db="EMBL/GenBank/DDBJ databases">
        <authorList>
            <person name="Cucini C."/>
            <person name="Frati F."/>
        </authorList>
    </citation>
    <scope>NUCLEOTIDE SEQUENCE [LARGE SCALE GENOMIC DNA]</scope>
</reference>
<feature type="transmembrane region" description="Helical" evidence="1">
    <location>
        <begin position="205"/>
        <end position="225"/>
    </location>
</feature>
<comment type="caution">
    <text evidence="2">The sequence shown here is derived from an EMBL/GenBank/DDBJ whole genome shotgun (WGS) entry which is preliminary data.</text>
</comment>
<accession>A0ABP1PX82</accession>
<proteinExistence type="predicted"/>
<evidence type="ECO:0000313" key="3">
    <source>
        <dbReference type="Proteomes" id="UP001642540"/>
    </source>
</evidence>
<evidence type="ECO:0000256" key="1">
    <source>
        <dbReference type="SAM" id="Phobius"/>
    </source>
</evidence>